<dbReference type="SUPFAM" id="SSF82185">
    <property type="entry name" value="Histone H3 K4-specific methyltransferase SET7/9 N-terminal domain"/>
    <property type="match status" value="2"/>
</dbReference>
<evidence type="ECO:0000313" key="4">
    <source>
        <dbReference type="Proteomes" id="UP000031552"/>
    </source>
</evidence>
<reference evidence="3" key="1">
    <citation type="submission" date="2013-12" db="EMBL/GenBank/DDBJ databases">
        <authorList>
            <person name="Linke B."/>
        </authorList>
    </citation>
    <scope>NUCLEOTIDE SEQUENCE [LARGE SCALE GENOMIC DNA]</scope>
    <source>
        <strain evidence="3">CRIB-18</strain>
    </source>
</reference>
<comment type="caution">
    <text evidence="3">The sequence shown here is derived from an EMBL/GenBank/DDBJ whole genome shotgun (WGS) entry which is preliminary data.</text>
</comment>
<gene>
    <name evidence="3" type="ORF">CSEC_0141</name>
</gene>
<name>A0A090CXY7_9BACT</name>
<dbReference type="PANTHER" id="PTHR41786:SF1">
    <property type="entry name" value="6-HYDROXYMETHYLPTERIN DIPHOSPHOKINASE MPTE-LIKE DOMAIN-CONTAINING PROTEIN"/>
    <property type="match status" value="1"/>
</dbReference>
<dbReference type="eggNOG" id="COG2849">
    <property type="taxonomic scope" value="Bacteria"/>
</dbReference>
<keyword evidence="1" id="KW-0175">Coiled coil</keyword>
<evidence type="ECO:0000256" key="1">
    <source>
        <dbReference type="SAM" id="Coils"/>
    </source>
</evidence>
<dbReference type="STRING" id="1437425.CSEC_0141"/>
<dbReference type="Gene3D" id="2.20.110.10">
    <property type="entry name" value="Histone H3 K4-specific methyltransferase SET7/9 N-terminal domain"/>
    <property type="match status" value="2"/>
</dbReference>
<reference evidence="3" key="2">
    <citation type="submission" date="2014-09" db="EMBL/GenBank/DDBJ databases">
        <title>Criblamydia sequanensis harbors a mega-plasmid encoding arsenite resistance.</title>
        <authorList>
            <person name="Bertelli C."/>
            <person name="Goesmann A."/>
            <person name="Greub G."/>
        </authorList>
    </citation>
    <scope>NUCLEOTIDE SEQUENCE [LARGE SCALE GENOMIC DNA]</scope>
    <source>
        <strain evidence="3">CRIB-18</strain>
    </source>
</reference>
<dbReference type="AlphaFoldDB" id="A0A090CXY7"/>
<feature type="domain" description="6-hydroxymethylpterin diphosphokinase MptE-like" evidence="2">
    <location>
        <begin position="228"/>
        <end position="388"/>
    </location>
</feature>
<dbReference type="OrthoDB" id="5291305at2"/>
<dbReference type="RefSeq" id="WP_041016489.1">
    <property type="nucleotide sequence ID" value="NZ_CCEJ010000001.1"/>
</dbReference>
<dbReference type="PANTHER" id="PTHR41786">
    <property type="entry name" value="MOTILITY ACCESSORY FACTOR MAF"/>
    <property type="match status" value="1"/>
</dbReference>
<proteinExistence type="predicted"/>
<dbReference type="Proteomes" id="UP000031552">
    <property type="component" value="Unassembled WGS sequence"/>
</dbReference>
<organism evidence="3 4">
    <name type="scientific">Candidatus Criblamydia sequanensis CRIB-18</name>
    <dbReference type="NCBI Taxonomy" id="1437425"/>
    <lineage>
        <taxon>Bacteria</taxon>
        <taxon>Pseudomonadati</taxon>
        <taxon>Chlamydiota</taxon>
        <taxon>Chlamydiia</taxon>
        <taxon>Parachlamydiales</taxon>
        <taxon>Candidatus Criblamydiaceae</taxon>
        <taxon>Candidatus Criblamydia</taxon>
    </lineage>
</organism>
<evidence type="ECO:0000259" key="2">
    <source>
        <dbReference type="Pfam" id="PF01973"/>
    </source>
</evidence>
<dbReference type="EMBL" id="CCEJ010000001">
    <property type="protein sequence ID" value="CDR32981.1"/>
    <property type="molecule type" value="Genomic_DNA"/>
</dbReference>
<dbReference type="InterPro" id="IPR002826">
    <property type="entry name" value="MptE-like"/>
</dbReference>
<protein>
    <recommendedName>
        <fullName evidence="2">6-hydroxymethylpterin diphosphokinase MptE-like domain-containing protein</fullName>
    </recommendedName>
</protein>
<sequence>MIPEDRSYFQSNIERYKNYDPLAAEIIEKCNAEPWHFFFTHVGELNLYKKTEKKNYFYHSPDGALKEAFEWYQSSNFKFYNIAYIFGIGLGYFYEPLKEWLSQSPERTVIFLEDDPAVLKRFFETSRAEKLLLDPQVYIQLMPALIKETASDFQDKLQNIFKAFFDRNGFFSSLPLYSKIKAKECEEIRKQIFFGNKAPQILNTEMVVGITDTMKNVYYKLLRMEGAVSFSALEGKLKNIPALICGAGPSISKEIPLIKEYQDKVLLIGSGTGANVLTASGIFPHLIMGLDPTTSQASRFRANNAFEVPLCFKMRFSENAYKMHQGPKIYVRGFEGPLDPSWLEKRLGLDDHNTIPSGISSSNFAIEIAYRLGCNPIILAGIDMAYKDNKRYPENIAAHPGDKNIVREEWGAKRETLFEYKKNDGKIILTKTDWLIEALIISDFQEAHPELKIINSTLEGLPIDKVLELPLKEALKQFTSDDQELFVFLHALILRQAPLSLDKNHILNTIKEWLKSLNEIAEQTKAFAEEIESFSIKRGSFFENEEKVKEKLKGYDEKLKQIIAFPQLKKIYSEILSGKLYSRKKILKSHKEIFNEEEVNELKKRLLVYEYEFYEDIAKRHAAILEHEISDYEKSVPMDRKAPIKPFVLPEKYFLNDTTLEINDSELDIHLKSSFKRGDLQERKILQEGSLFKLSHYLNGKLHGPSLFYGKNQELLAEEWYFDGIKQGKTLLFYQSGKVYALLKRKDGKKEGDQTYFFESGVMKSKIHFKNDLLDGTTEFYYSSGQKKREFSFKEGKQEGPEKMWNENGILIFSGEFKEGKPIKEALSWHDNGILSQKIIFSDYKIMEESEWDDKGELIRYHKNDAMDGSHEHLKALKDLKKEIKKLNQLRGREKEGRFW</sequence>
<accession>A0A090CXY7</accession>
<keyword evidence="4" id="KW-1185">Reference proteome</keyword>
<dbReference type="eggNOG" id="COG2604">
    <property type="taxonomic scope" value="Bacteria"/>
</dbReference>
<dbReference type="InterPro" id="IPR011652">
    <property type="entry name" value="MORN_2"/>
</dbReference>
<dbReference type="Pfam" id="PF07661">
    <property type="entry name" value="MORN_2"/>
    <property type="match status" value="2"/>
</dbReference>
<dbReference type="Pfam" id="PF01973">
    <property type="entry name" value="MptE-like"/>
    <property type="match status" value="1"/>
</dbReference>
<evidence type="ECO:0000313" key="3">
    <source>
        <dbReference type="EMBL" id="CDR32981.1"/>
    </source>
</evidence>
<feature type="coiled-coil region" evidence="1">
    <location>
        <begin position="870"/>
        <end position="897"/>
    </location>
</feature>